<organism evidence="2 3">
    <name type="scientific">Oceanobacillus zhaokaii</name>
    <dbReference type="NCBI Taxonomy" id="2052660"/>
    <lineage>
        <taxon>Bacteria</taxon>
        <taxon>Bacillati</taxon>
        <taxon>Bacillota</taxon>
        <taxon>Bacilli</taxon>
        <taxon>Bacillales</taxon>
        <taxon>Bacillaceae</taxon>
        <taxon>Oceanobacillus</taxon>
    </lineage>
</organism>
<dbReference type="Proteomes" id="UP000253908">
    <property type="component" value="Chromosome"/>
</dbReference>
<evidence type="ECO:0000313" key="2">
    <source>
        <dbReference type="EMBL" id="AXI08300.1"/>
    </source>
</evidence>
<keyword evidence="1" id="KW-1133">Transmembrane helix</keyword>
<reference evidence="3" key="1">
    <citation type="submission" date="2017-11" db="EMBL/GenBank/DDBJ databases">
        <authorList>
            <person name="Zhu W."/>
        </authorList>
    </citation>
    <scope>NUCLEOTIDE SEQUENCE [LARGE SCALE GENOMIC DNA]</scope>
    <source>
        <strain evidence="3">160</strain>
    </source>
</reference>
<feature type="transmembrane region" description="Helical" evidence="1">
    <location>
        <begin position="7"/>
        <end position="29"/>
    </location>
</feature>
<dbReference type="EMBL" id="CP024848">
    <property type="protein sequence ID" value="AXI08300.1"/>
    <property type="molecule type" value="Genomic_DNA"/>
</dbReference>
<evidence type="ECO:0000256" key="1">
    <source>
        <dbReference type="SAM" id="Phobius"/>
    </source>
</evidence>
<evidence type="ECO:0008006" key="4">
    <source>
        <dbReference type="Google" id="ProtNLM"/>
    </source>
</evidence>
<dbReference type="KEGG" id="ocn:CUC15_04850"/>
<keyword evidence="1" id="KW-0472">Membrane</keyword>
<protein>
    <recommendedName>
        <fullName evidence="4">DUF2938 domain-containing protein</fullName>
    </recommendedName>
</protein>
<keyword evidence="1" id="KW-0812">Transmembrane</keyword>
<proteinExistence type="predicted"/>
<feature type="transmembrane region" description="Helical" evidence="1">
    <location>
        <begin position="49"/>
        <end position="75"/>
    </location>
</feature>
<accession>A0A345PE70</accession>
<gene>
    <name evidence="2" type="ORF">CUC15_04850</name>
</gene>
<feature type="transmembrane region" description="Helical" evidence="1">
    <location>
        <begin position="84"/>
        <end position="105"/>
    </location>
</feature>
<sequence length="140" mass="15775">MIRVLKLTVVGIIAGIILAGFLKIIQLLTHNDAYILLFNTDYIPLLNQLHQWSVVGIVFHFVTCIASVIGLFYILKALEIEYNLLAYILVYSAGSAMLFSLTALSEKTPSLTDFPAFIYWTSGHMIYSFTVGLLVKRWVK</sequence>
<feature type="transmembrane region" description="Helical" evidence="1">
    <location>
        <begin position="117"/>
        <end position="135"/>
    </location>
</feature>
<dbReference type="OrthoDB" id="1443299at2"/>
<dbReference type="RefSeq" id="WP_114915594.1">
    <property type="nucleotide sequence ID" value="NZ_CP024848.1"/>
</dbReference>
<evidence type="ECO:0000313" key="3">
    <source>
        <dbReference type="Proteomes" id="UP000253908"/>
    </source>
</evidence>
<name>A0A345PE70_9BACI</name>
<keyword evidence="3" id="KW-1185">Reference proteome</keyword>
<dbReference type="AlphaFoldDB" id="A0A345PE70"/>